<feature type="transmembrane region" description="Helical" evidence="6">
    <location>
        <begin position="49"/>
        <end position="69"/>
    </location>
</feature>
<dbReference type="EMBL" id="JANKHG010000016">
    <property type="protein sequence ID" value="MCR2746220.1"/>
    <property type="molecule type" value="Genomic_DNA"/>
</dbReference>
<dbReference type="Gene3D" id="1.10.3730.20">
    <property type="match status" value="1"/>
</dbReference>
<dbReference type="SUPFAM" id="SSF103481">
    <property type="entry name" value="Multidrug resistance efflux transporter EmrE"/>
    <property type="match status" value="2"/>
</dbReference>
<keyword evidence="3 6" id="KW-0812">Transmembrane</keyword>
<dbReference type="PANTHER" id="PTHR32322">
    <property type="entry name" value="INNER MEMBRANE TRANSPORTER"/>
    <property type="match status" value="1"/>
</dbReference>
<evidence type="ECO:0000256" key="5">
    <source>
        <dbReference type="ARBA" id="ARBA00023136"/>
    </source>
</evidence>
<feature type="transmembrane region" description="Helical" evidence="6">
    <location>
        <begin position="235"/>
        <end position="256"/>
    </location>
</feature>
<sequence length="313" mass="33859">MSRTRALLERSPTAWGVGLALLGAVFFSGKAIVVKLAYAYTVDASTLLAMRMLLSLPLFLGALIFTTLREKNAVKMTPKDFGLITLAGLLGYYLASLFDFMGLQYITAGLERLILFTYPSIVLLIACMVKQQWPQPWQLMCMALSYVGLAVVYGHETVLVGENTGLGVLLVFMSAICYASYLIVGERLLKRLGTIRVTAMATLVSAVAILVQINIQQPMSIILEQPLPVWGWSLVNAVFCTFVPVFAVMTAISLIGAPRVSQLGMIGPIATIALGTWILKEPFTIWHAAGTALVILGVALLSLKKEAKQGVTA</sequence>
<feature type="transmembrane region" description="Helical" evidence="6">
    <location>
        <begin position="197"/>
        <end position="215"/>
    </location>
</feature>
<dbReference type="Pfam" id="PF00892">
    <property type="entry name" value="EamA"/>
    <property type="match status" value="2"/>
</dbReference>
<protein>
    <submittedName>
        <fullName evidence="8">DMT family transporter</fullName>
    </submittedName>
</protein>
<comment type="caution">
    <text evidence="8">The sequence shown here is derived from an EMBL/GenBank/DDBJ whole genome shotgun (WGS) entry which is preliminary data.</text>
</comment>
<evidence type="ECO:0000256" key="1">
    <source>
        <dbReference type="ARBA" id="ARBA00004141"/>
    </source>
</evidence>
<evidence type="ECO:0000256" key="6">
    <source>
        <dbReference type="SAM" id="Phobius"/>
    </source>
</evidence>
<feature type="domain" description="EamA" evidence="7">
    <location>
        <begin position="166"/>
        <end position="302"/>
    </location>
</feature>
<feature type="transmembrane region" description="Helical" evidence="6">
    <location>
        <begin position="285"/>
        <end position="303"/>
    </location>
</feature>
<organism evidence="8 9">
    <name type="scientific">Limnobacter parvus</name>
    <dbReference type="NCBI Taxonomy" id="2939690"/>
    <lineage>
        <taxon>Bacteria</taxon>
        <taxon>Pseudomonadati</taxon>
        <taxon>Pseudomonadota</taxon>
        <taxon>Betaproteobacteria</taxon>
        <taxon>Burkholderiales</taxon>
        <taxon>Burkholderiaceae</taxon>
        <taxon>Limnobacter</taxon>
    </lineage>
</organism>
<accession>A0ABT1XG23</accession>
<feature type="transmembrane region" description="Helical" evidence="6">
    <location>
        <begin position="263"/>
        <end position="279"/>
    </location>
</feature>
<evidence type="ECO:0000259" key="7">
    <source>
        <dbReference type="Pfam" id="PF00892"/>
    </source>
</evidence>
<dbReference type="InterPro" id="IPR037185">
    <property type="entry name" value="EmrE-like"/>
</dbReference>
<feature type="transmembrane region" description="Helical" evidence="6">
    <location>
        <begin position="81"/>
        <end position="106"/>
    </location>
</feature>
<keyword evidence="4 6" id="KW-1133">Transmembrane helix</keyword>
<feature type="transmembrane region" description="Helical" evidence="6">
    <location>
        <begin position="166"/>
        <end position="185"/>
    </location>
</feature>
<comment type="subcellular location">
    <subcellularLocation>
        <location evidence="1">Membrane</location>
        <topology evidence="1">Multi-pass membrane protein</topology>
    </subcellularLocation>
</comment>
<name>A0ABT1XG23_9BURK</name>
<evidence type="ECO:0000256" key="3">
    <source>
        <dbReference type="ARBA" id="ARBA00022692"/>
    </source>
</evidence>
<proteinExistence type="inferred from homology"/>
<feature type="domain" description="EamA" evidence="7">
    <location>
        <begin position="15"/>
        <end position="153"/>
    </location>
</feature>
<dbReference type="InterPro" id="IPR000620">
    <property type="entry name" value="EamA_dom"/>
</dbReference>
<evidence type="ECO:0000313" key="8">
    <source>
        <dbReference type="EMBL" id="MCR2746220.1"/>
    </source>
</evidence>
<keyword evidence="5 6" id="KW-0472">Membrane</keyword>
<dbReference type="InterPro" id="IPR050638">
    <property type="entry name" value="AA-Vitamin_Transporters"/>
</dbReference>
<gene>
    <name evidence="8" type="ORF">NSP04_06135</name>
</gene>
<reference evidence="8" key="1">
    <citation type="submission" date="2022-07" db="EMBL/GenBank/DDBJ databases">
        <authorList>
            <person name="Xamxidin M."/>
        </authorList>
    </citation>
    <scope>NUCLEOTIDE SEQUENCE</scope>
    <source>
        <strain evidence="8">YS8-69</strain>
    </source>
</reference>
<feature type="transmembrane region" description="Helical" evidence="6">
    <location>
        <begin position="112"/>
        <end position="129"/>
    </location>
</feature>
<dbReference type="PANTHER" id="PTHR32322:SF2">
    <property type="entry name" value="EAMA DOMAIN-CONTAINING PROTEIN"/>
    <property type="match status" value="1"/>
</dbReference>
<dbReference type="RefSeq" id="WP_257511462.1">
    <property type="nucleotide sequence ID" value="NZ_JANKHG010000016.1"/>
</dbReference>
<comment type="similarity">
    <text evidence="2">Belongs to the EamA transporter family.</text>
</comment>
<feature type="transmembrane region" description="Helical" evidence="6">
    <location>
        <begin position="136"/>
        <end position="154"/>
    </location>
</feature>
<keyword evidence="9" id="KW-1185">Reference proteome</keyword>
<dbReference type="Proteomes" id="UP001165267">
    <property type="component" value="Unassembled WGS sequence"/>
</dbReference>
<evidence type="ECO:0000256" key="2">
    <source>
        <dbReference type="ARBA" id="ARBA00007362"/>
    </source>
</evidence>
<evidence type="ECO:0000313" key="9">
    <source>
        <dbReference type="Proteomes" id="UP001165267"/>
    </source>
</evidence>
<evidence type="ECO:0000256" key="4">
    <source>
        <dbReference type="ARBA" id="ARBA00022989"/>
    </source>
</evidence>